<sequence length="81" mass="9640">MEKNYRREKPFNENRLMLRQAGFGLVVLVLFIPYFKFAAYVSDRFFFNSYFISFLVLLLGIPLCYFATKSLVQIVKNKLQL</sequence>
<keyword evidence="3" id="KW-1185">Reference proteome</keyword>
<gene>
    <name evidence="2" type="ORF">CF394_04890</name>
</gene>
<comment type="caution">
    <text evidence="2">The sequence shown here is derived from an EMBL/GenBank/DDBJ whole genome shotgun (WGS) entry which is preliminary data.</text>
</comment>
<keyword evidence="1" id="KW-0472">Membrane</keyword>
<dbReference type="AlphaFoldDB" id="A0A264W4X3"/>
<dbReference type="OrthoDB" id="2990452at2"/>
<dbReference type="RefSeq" id="WP_094942122.1">
    <property type="nucleotide sequence ID" value="NZ_NOKQ01000189.1"/>
</dbReference>
<keyword evidence="1" id="KW-0812">Transmembrane</keyword>
<accession>A0A264W4X3</accession>
<evidence type="ECO:0000313" key="2">
    <source>
        <dbReference type="EMBL" id="OZS78624.1"/>
    </source>
</evidence>
<protein>
    <submittedName>
        <fullName evidence="2">Uncharacterized protein</fullName>
    </submittedName>
</protein>
<evidence type="ECO:0000313" key="3">
    <source>
        <dbReference type="Proteomes" id="UP000217065"/>
    </source>
</evidence>
<keyword evidence="1" id="KW-1133">Transmembrane helix</keyword>
<organism evidence="2 3">
    <name type="scientific">Tetzosporium hominis</name>
    <dbReference type="NCBI Taxonomy" id="2020506"/>
    <lineage>
        <taxon>Bacteria</taxon>
        <taxon>Bacillati</taxon>
        <taxon>Bacillota</taxon>
        <taxon>Bacilli</taxon>
        <taxon>Bacillales</taxon>
        <taxon>Caryophanaceae</taxon>
        <taxon>Tetzosporium</taxon>
    </lineage>
</organism>
<reference evidence="2 3" key="1">
    <citation type="submission" date="2017-07" db="EMBL/GenBank/DDBJ databases">
        <title>Tetzosporium hominis gen.nov. sp.nov.</title>
        <authorList>
            <person name="Tetz G."/>
            <person name="Tetz V."/>
        </authorList>
    </citation>
    <scope>NUCLEOTIDE SEQUENCE [LARGE SCALE GENOMIC DNA]</scope>
    <source>
        <strain evidence="2 3">VT-49</strain>
    </source>
</reference>
<proteinExistence type="predicted"/>
<dbReference type="Proteomes" id="UP000217065">
    <property type="component" value="Unassembled WGS sequence"/>
</dbReference>
<feature type="transmembrane region" description="Helical" evidence="1">
    <location>
        <begin position="47"/>
        <end position="68"/>
    </location>
</feature>
<name>A0A264W4X3_9BACL</name>
<dbReference type="EMBL" id="NOKQ01000189">
    <property type="protein sequence ID" value="OZS78624.1"/>
    <property type="molecule type" value="Genomic_DNA"/>
</dbReference>
<feature type="transmembrane region" description="Helical" evidence="1">
    <location>
        <begin position="21"/>
        <end position="41"/>
    </location>
</feature>
<evidence type="ECO:0000256" key="1">
    <source>
        <dbReference type="SAM" id="Phobius"/>
    </source>
</evidence>